<dbReference type="Proteomes" id="UP001165652">
    <property type="component" value="Unassembled WGS sequence"/>
</dbReference>
<dbReference type="EMBL" id="JAQQLI010000026">
    <property type="protein sequence ID" value="MDC7787357.1"/>
    <property type="molecule type" value="Genomic_DNA"/>
</dbReference>
<reference evidence="1" key="1">
    <citation type="journal article" date="2023" name="Microbiol Resour">
        <title>Genome Sequences of Rhodoplanes serenus and Two Thermotolerant Strains, Rhodoplanes tepidamans and 'Rhodoplanes cryptolactis,' Further Refine the Genus.</title>
        <authorList>
            <person name="Rayyan A.A."/>
            <person name="Kyndt J.A."/>
        </authorList>
    </citation>
    <scope>NUCLEOTIDE SEQUENCE</scope>
    <source>
        <strain evidence="1">DSM 9987</strain>
    </source>
</reference>
<comment type="caution">
    <text evidence="1">The sequence shown here is derived from an EMBL/GenBank/DDBJ whole genome shotgun (WGS) entry which is preliminary data.</text>
</comment>
<gene>
    <name evidence="1" type="ORF">PQJ73_16825</name>
</gene>
<dbReference type="RefSeq" id="WP_272778197.1">
    <property type="nucleotide sequence ID" value="NZ_JAQQLI010000026.1"/>
</dbReference>
<proteinExistence type="predicted"/>
<organism evidence="1 2">
    <name type="scientific">Rhodoplanes tepidamans</name>
    <name type="common">Rhodoplanes cryptolactis</name>
    <dbReference type="NCBI Taxonomy" id="200616"/>
    <lineage>
        <taxon>Bacteria</taxon>
        <taxon>Pseudomonadati</taxon>
        <taxon>Pseudomonadota</taxon>
        <taxon>Alphaproteobacteria</taxon>
        <taxon>Hyphomicrobiales</taxon>
        <taxon>Nitrobacteraceae</taxon>
        <taxon>Rhodoplanes</taxon>
    </lineage>
</organism>
<keyword evidence="2" id="KW-1185">Reference proteome</keyword>
<accession>A0ABT5JCY8</accession>
<evidence type="ECO:0000313" key="1">
    <source>
        <dbReference type="EMBL" id="MDC7787357.1"/>
    </source>
</evidence>
<protein>
    <submittedName>
        <fullName evidence="1">Uncharacterized protein</fullName>
    </submittedName>
</protein>
<reference evidence="1" key="2">
    <citation type="submission" date="2023-02" db="EMBL/GenBank/DDBJ databases">
        <authorList>
            <person name="Rayyan A."/>
            <person name="Meyer T."/>
            <person name="Kyndt J.A."/>
        </authorList>
    </citation>
    <scope>NUCLEOTIDE SEQUENCE</scope>
    <source>
        <strain evidence="1">DSM 9987</strain>
    </source>
</reference>
<evidence type="ECO:0000313" key="2">
    <source>
        <dbReference type="Proteomes" id="UP001165652"/>
    </source>
</evidence>
<name>A0ABT5JCY8_RHOTP</name>
<sequence>MPVQFDDASYDAGRKAFAGGVTLRQGAARGATAADVDEAKDMSFALGFADELLALLRVAARPPVIVDLGVPHELGLHK</sequence>